<feature type="transmembrane region" description="Helical" evidence="9">
    <location>
        <begin position="176"/>
        <end position="197"/>
    </location>
</feature>
<keyword evidence="6 9" id="KW-1133">Transmembrane helix</keyword>
<evidence type="ECO:0000256" key="6">
    <source>
        <dbReference type="ARBA" id="ARBA00022989"/>
    </source>
</evidence>
<dbReference type="RefSeq" id="WP_107029114.1">
    <property type="nucleotide sequence ID" value="NZ_PYLQ01000002.1"/>
</dbReference>
<feature type="transmembrane region" description="Helical" evidence="9">
    <location>
        <begin position="32"/>
        <end position="51"/>
    </location>
</feature>
<feature type="transmembrane region" description="Helical" evidence="9">
    <location>
        <begin position="71"/>
        <end position="90"/>
    </location>
</feature>
<keyword evidence="12" id="KW-1185">Reference proteome</keyword>
<reference evidence="11 12" key="1">
    <citation type="journal article" date="2019" name="Int. J. Syst. Evol. Microbiol.">
        <title>Faecalibacillus intestinalis gen. nov., sp. nov. and Faecalibacillus faecis sp. nov., isolated from human faeces.</title>
        <authorList>
            <person name="Seo B."/>
            <person name="Jeon K."/>
            <person name="Baek I."/>
            <person name="Lee Y.M."/>
            <person name="Baek K."/>
            <person name="Ko G."/>
        </authorList>
    </citation>
    <scope>NUCLEOTIDE SEQUENCE [LARGE SCALE GENOMIC DNA]</scope>
    <source>
        <strain evidence="11 12">SNUG30099</strain>
    </source>
</reference>
<dbReference type="PANTHER" id="PTHR33989">
    <property type="match status" value="1"/>
</dbReference>
<dbReference type="Pfam" id="PF02378">
    <property type="entry name" value="PTS_EIIC"/>
    <property type="match status" value="1"/>
</dbReference>
<comment type="subcellular location">
    <subcellularLocation>
        <location evidence="1">Cell membrane</location>
        <topology evidence="1">Multi-pass membrane protein</topology>
    </subcellularLocation>
</comment>
<keyword evidence="2 8" id="KW-0813">Transport</keyword>
<evidence type="ECO:0000256" key="3">
    <source>
        <dbReference type="ARBA" id="ARBA00022475"/>
    </source>
</evidence>
<evidence type="ECO:0000259" key="10">
    <source>
        <dbReference type="PROSITE" id="PS51105"/>
    </source>
</evidence>
<comment type="function">
    <text evidence="8">The phosphoenolpyruvate-dependent sugar phosphotransferase system (PTS), a major carbohydrate active -transport system, catalyzes the phosphorylation of incoming sugar substrates concomitant with their translocation across the cell membrane.</text>
</comment>
<keyword evidence="5 9" id="KW-0812">Transmembrane</keyword>
<feature type="transmembrane region" description="Helical" evidence="9">
    <location>
        <begin position="339"/>
        <end position="363"/>
    </location>
</feature>
<keyword evidence="4 8" id="KW-0762">Sugar transport</keyword>
<sequence length="420" mass="45638">MSKLQDILSKWLMPIANKVEEQKHLQAIKDGMIAIIPIIIIGSLCILPMGIMNLLGSGTIHDFIANNLSVFTYPDKFTNGLLSLYAAYFIAEALKEKYNLDLGFIGIMAAVCHLIVCGSSIENGISTTYLGAEGLFTAIVTAILVVEISRFMVEHNITITLPGSVPEMVGKSFSSLLPFVINVIVFTAIANICLGMSGKLLPALIMSLLAPAISSMDTLPMLLLVILITQLLWFFGLHGPAITSAVWAPFAIQYAAENIANYAAGKTVTHVFTYDAYYNMLQVTGSGLTIGLVILMMRSKAKSLNSIGKLGIIPSLFGINEPIIFGTPIILNPIMFIPFVFGPLIPTIIVYLSMKLGLCGLPITNPPGFLPPGVGAFLATLDYRSIIVVFVCLAVMTLIYYPFFKIMELEELKKENLDKE</sequence>
<dbReference type="InterPro" id="IPR004501">
    <property type="entry name" value="PTS_EIIC_3"/>
</dbReference>
<evidence type="ECO:0000256" key="7">
    <source>
        <dbReference type="ARBA" id="ARBA00023136"/>
    </source>
</evidence>
<dbReference type="InterPro" id="IPR051088">
    <property type="entry name" value="PTS_Sugar-EIIC/EIIB"/>
</dbReference>
<name>A0A2T3G5T6_9FIRM</name>
<dbReference type="GO" id="GO:0008982">
    <property type="term" value="F:protein-N(PI)-phosphohistidine-sugar phosphotransferase activity"/>
    <property type="evidence" value="ECO:0007669"/>
    <property type="project" value="UniProtKB-UniRule"/>
</dbReference>
<evidence type="ECO:0000256" key="9">
    <source>
        <dbReference type="SAM" id="Phobius"/>
    </source>
</evidence>
<evidence type="ECO:0000256" key="2">
    <source>
        <dbReference type="ARBA" id="ARBA00022448"/>
    </source>
</evidence>
<evidence type="ECO:0000256" key="4">
    <source>
        <dbReference type="ARBA" id="ARBA00022597"/>
    </source>
</evidence>
<feature type="domain" description="PTS EIIC type-3" evidence="10">
    <location>
        <begin position="8"/>
        <end position="403"/>
    </location>
</feature>
<dbReference type="GO" id="GO:0005886">
    <property type="term" value="C:plasma membrane"/>
    <property type="evidence" value="ECO:0007669"/>
    <property type="project" value="UniProtKB-SubCell"/>
</dbReference>
<evidence type="ECO:0000313" key="12">
    <source>
        <dbReference type="Proteomes" id="UP000240974"/>
    </source>
</evidence>
<dbReference type="AlphaFoldDB" id="A0A2T3G5T6"/>
<dbReference type="InterPro" id="IPR003352">
    <property type="entry name" value="PTS_EIIC"/>
</dbReference>
<evidence type="ECO:0000313" key="11">
    <source>
        <dbReference type="EMBL" id="PST42910.1"/>
    </source>
</evidence>
<gene>
    <name evidence="11" type="ORF">C7U54_01860</name>
</gene>
<feature type="transmembrane region" description="Helical" evidence="9">
    <location>
        <begin position="203"/>
        <end position="225"/>
    </location>
</feature>
<accession>A0A2T3G5T6</accession>
<feature type="transmembrane region" description="Helical" evidence="9">
    <location>
        <begin position="232"/>
        <end position="256"/>
    </location>
</feature>
<protein>
    <recommendedName>
        <fullName evidence="8">Permease IIC component</fullName>
    </recommendedName>
</protein>
<dbReference type="GO" id="GO:1902815">
    <property type="term" value="P:N,N'-diacetylchitobiose import"/>
    <property type="evidence" value="ECO:0007669"/>
    <property type="project" value="TreeGrafter"/>
</dbReference>
<keyword evidence="3 8" id="KW-1003">Cell membrane</keyword>
<dbReference type="PROSITE" id="PS51105">
    <property type="entry name" value="PTS_EIIC_TYPE_3"/>
    <property type="match status" value="1"/>
</dbReference>
<dbReference type="GO" id="GO:0009401">
    <property type="term" value="P:phosphoenolpyruvate-dependent sugar phosphotransferase system"/>
    <property type="evidence" value="ECO:0007669"/>
    <property type="project" value="InterPro"/>
</dbReference>
<keyword evidence="7 8" id="KW-0472">Membrane</keyword>
<evidence type="ECO:0000256" key="8">
    <source>
        <dbReference type="PIRNR" id="PIRNR006351"/>
    </source>
</evidence>
<dbReference type="PANTHER" id="PTHR33989:SF4">
    <property type="entry name" value="PTS SYSTEM N,N'-DIACETYLCHITOBIOSE-SPECIFIC EIIC COMPONENT"/>
    <property type="match status" value="1"/>
</dbReference>
<feature type="transmembrane region" description="Helical" evidence="9">
    <location>
        <begin position="276"/>
        <end position="297"/>
    </location>
</feature>
<dbReference type="NCBIfam" id="TIGR00410">
    <property type="entry name" value="lacE"/>
    <property type="match status" value="1"/>
</dbReference>
<dbReference type="Proteomes" id="UP000240974">
    <property type="component" value="Unassembled WGS sequence"/>
</dbReference>
<evidence type="ECO:0000256" key="1">
    <source>
        <dbReference type="ARBA" id="ARBA00004651"/>
    </source>
</evidence>
<dbReference type="InterPro" id="IPR004796">
    <property type="entry name" value="PTS_IIC_cello"/>
</dbReference>
<proteinExistence type="predicted"/>
<feature type="transmembrane region" description="Helical" evidence="9">
    <location>
        <begin position="127"/>
        <end position="146"/>
    </location>
</feature>
<organism evidence="11 12">
    <name type="scientific">Faecalibacillus intestinalis</name>
    <dbReference type="NCBI Taxonomy" id="1982626"/>
    <lineage>
        <taxon>Bacteria</taxon>
        <taxon>Bacillati</taxon>
        <taxon>Bacillota</taxon>
        <taxon>Erysipelotrichia</taxon>
        <taxon>Erysipelotrichales</taxon>
        <taxon>Coprobacillaceae</taxon>
        <taxon>Faecalibacillus</taxon>
    </lineage>
</organism>
<dbReference type="PIRSF" id="PIRSF006351">
    <property type="entry name" value="PTS_EIIC-Cellobiose"/>
    <property type="match status" value="1"/>
</dbReference>
<feature type="transmembrane region" description="Helical" evidence="9">
    <location>
        <begin position="102"/>
        <end position="121"/>
    </location>
</feature>
<dbReference type="EMBL" id="PYLQ01000002">
    <property type="protein sequence ID" value="PST42910.1"/>
    <property type="molecule type" value="Genomic_DNA"/>
</dbReference>
<evidence type="ECO:0000256" key="5">
    <source>
        <dbReference type="ARBA" id="ARBA00022692"/>
    </source>
</evidence>
<comment type="caution">
    <text evidence="11">The sequence shown here is derived from an EMBL/GenBank/DDBJ whole genome shotgun (WGS) entry which is preliminary data.</text>
</comment>
<feature type="transmembrane region" description="Helical" evidence="9">
    <location>
        <begin position="383"/>
        <end position="404"/>
    </location>
</feature>